<organism evidence="1 2">
    <name type="scientific">Ensete ventricosum</name>
    <name type="common">Abyssinian banana</name>
    <name type="synonym">Musa ensete</name>
    <dbReference type="NCBI Taxonomy" id="4639"/>
    <lineage>
        <taxon>Eukaryota</taxon>
        <taxon>Viridiplantae</taxon>
        <taxon>Streptophyta</taxon>
        <taxon>Embryophyta</taxon>
        <taxon>Tracheophyta</taxon>
        <taxon>Spermatophyta</taxon>
        <taxon>Magnoliopsida</taxon>
        <taxon>Liliopsida</taxon>
        <taxon>Zingiberales</taxon>
        <taxon>Musaceae</taxon>
        <taxon>Ensete</taxon>
    </lineage>
</organism>
<gene>
    <name evidence="1" type="ORF">OPV22_022902</name>
</gene>
<evidence type="ECO:0000313" key="2">
    <source>
        <dbReference type="Proteomes" id="UP001222027"/>
    </source>
</evidence>
<dbReference type="AlphaFoldDB" id="A0AAV8QMA6"/>
<dbReference type="Proteomes" id="UP001222027">
    <property type="component" value="Unassembled WGS sequence"/>
</dbReference>
<keyword evidence="2" id="KW-1185">Reference proteome</keyword>
<proteinExistence type="predicted"/>
<comment type="caution">
    <text evidence="1">The sequence shown here is derived from an EMBL/GenBank/DDBJ whole genome shotgun (WGS) entry which is preliminary data.</text>
</comment>
<dbReference type="EMBL" id="JAQQAF010000006">
    <property type="protein sequence ID" value="KAJ8479175.1"/>
    <property type="molecule type" value="Genomic_DNA"/>
</dbReference>
<accession>A0AAV8QMA6</accession>
<sequence>MLSLLMPKCVEMFPQVSFGINKKSKEQTCGIGTEDLVRFPHALSMEGAPHGAGRRRKRKAWITRLLETDSFLKAHQRDTVCSSKS</sequence>
<protein>
    <submittedName>
        <fullName evidence="1">Uncharacterized protein</fullName>
    </submittedName>
</protein>
<evidence type="ECO:0000313" key="1">
    <source>
        <dbReference type="EMBL" id="KAJ8479175.1"/>
    </source>
</evidence>
<name>A0AAV8QMA6_ENSVE</name>
<reference evidence="1 2" key="1">
    <citation type="submission" date="2022-12" db="EMBL/GenBank/DDBJ databases">
        <title>Chromosome-scale assembly of the Ensete ventricosum genome.</title>
        <authorList>
            <person name="Dussert Y."/>
            <person name="Stocks J."/>
            <person name="Wendawek A."/>
            <person name="Woldeyes F."/>
            <person name="Nichols R.A."/>
            <person name="Borrell J.S."/>
        </authorList>
    </citation>
    <scope>NUCLEOTIDE SEQUENCE [LARGE SCALE GENOMIC DNA]</scope>
    <source>
        <strain evidence="2">cv. Maze</strain>
        <tissue evidence="1">Seeds</tissue>
    </source>
</reference>